<dbReference type="PANTHER" id="PTHR46170:SF1">
    <property type="entry name" value="GATOR COMPLEX PROTEIN WDR59"/>
    <property type="match status" value="1"/>
</dbReference>
<dbReference type="InterPro" id="IPR049567">
    <property type="entry name" value="WDR59-like"/>
</dbReference>
<comment type="caution">
    <text evidence="1">The sequence shown here is derived from an EMBL/GenBank/DDBJ whole genome shotgun (WGS) entry which is preliminary data.</text>
</comment>
<feature type="non-terminal residue" evidence="1">
    <location>
        <position position="320"/>
    </location>
</feature>
<accession>A0A9N9J4E2</accession>
<dbReference type="GO" id="GO:0005774">
    <property type="term" value="C:vacuolar membrane"/>
    <property type="evidence" value="ECO:0007669"/>
    <property type="project" value="TreeGrafter"/>
</dbReference>
<gene>
    <name evidence="1" type="ORF">AMORRO_LOCUS15790</name>
</gene>
<dbReference type="GO" id="GO:0034198">
    <property type="term" value="P:cellular response to amino acid starvation"/>
    <property type="evidence" value="ECO:0007669"/>
    <property type="project" value="TreeGrafter"/>
</dbReference>
<organism evidence="1 2">
    <name type="scientific">Acaulospora morrowiae</name>
    <dbReference type="NCBI Taxonomy" id="94023"/>
    <lineage>
        <taxon>Eukaryota</taxon>
        <taxon>Fungi</taxon>
        <taxon>Fungi incertae sedis</taxon>
        <taxon>Mucoromycota</taxon>
        <taxon>Glomeromycotina</taxon>
        <taxon>Glomeromycetes</taxon>
        <taxon>Diversisporales</taxon>
        <taxon>Acaulosporaceae</taxon>
        <taxon>Acaulospora</taxon>
    </lineage>
</organism>
<dbReference type="EMBL" id="CAJVPV010039760">
    <property type="protein sequence ID" value="CAG8759026.1"/>
    <property type="molecule type" value="Genomic_DNA"/>
</dbReference>
<dbReference type="GO" id="GO:0035859">
    <property type="term" value="C:Seh1-associated complex"/>
    <property type="evidence" value="ECO:0007669"/>
    <property type="project" value="TreeGrafter"/>
</dbReference>
<dbReference type="Proteomes" id="UP000789342">
    <property type="component" value="Unassembled WGS sequence"/>
</dbReference>
<sequence length="320" mass="36615">VKDYMAPTGIYRTEREHRALMPLSEVRNKIADVNTPINIEDEIRQIKNKFLDVNFEKVNPNGCTFTLHGPERGSAFIRVNISFPEGYPRNKAKFKVPETGMTSIMTRTHIRQDLDKLATFCSTQGKPCLEVCIRFLLGQRQDFQDRYGMDDSDEENLLHADRKFFKNDLYMMIGEKEDHLVPFPILCGARFSTNGKLVCFFSSLKSRGNNISSDWSFTHPQAYDTWEQYKKLMLTLPKPAPYDNDDDPDDFHALYFTAKAGVHDSTSLFEPSKSKEGGVYVVESSEVMPVNYELATKYTLNGNDAVEICEYNARVAAKHN</sequence>
<protein>
    <submittedName>
        <fullName evidence="1">9645_t:CDS:1</fullName>
    </submittedName>
</protein>
<keyword evidence="2" id="KW-1185">Reference proteome</keyword>
<dbReference type="OrthoDB" id="311712at2759"/>
<dbReference type="PANTHER" id="PTHR46170">
    <property type="entry name" value="GATOR COMPLEX PROTEIN WDR59"/>
    <property type="match status" value="1"/>
</dbReference>
<reference evidence="1" key="1">
    <citation type="submission" date="2021-06" db="EMBL/GenBank/DDBJ databases">
        <authorList>
            <person name="Kallberg Y."/>
            <person name="Tangrot J."/>
            <person name="Rosling A."/>
        </authorList>
    </citation>
    <scope>NUCLEOTIDE SEQUENCE</scope>
    <source>
        <strain evidence="1">CL551</strain>
    </source>
</reference>
<proteinExistence type="predicted"/>
<name>A0A9N9J4E2_9GLOM</name>
<dbReference type="GO" id="GO:0035591">
    <property type="term" value="F:signaling adaptor activity"/>
    <property type="evidence" value="ECO:0007669"/>
    <property type="project" value="TreeGrafter"/>
</dbReference>
<dbReference type="AlphaFoldDB" id="A0A9N9J4E2"/>
<feature type="non-terminal residue" evidence="1">
    <location>
        <position position="1"/>
    </location>
</feature>
<evidence type="ECO:0000313" key="2">
    <source>
        <dbReference type="Proteomes" id="UP000789342"/>
    </source>
</evidence>
<dbReference type="GO" id="GO:1904263">
    <property type="term" value="P:positive regulation of TORC1 signaling"/>
    <property type="evidence" value="ECO:0007669"/>
    <property type="project" value="TreeGrafter"/>
</dbReference>
<evidence type="ECO:0000313" key="1">
    <source>
        <dbReference type="EMBL" id="CAG8759026.1"/>
    </source>
</evidence>